<reference evidence="2" key="1">
    <citation type="journal article" date="2021" name="Genome Biol. Evol.">
        <title>A High-Quality Reference Genome for a Parasitic Bivalve with Doubly Uniparental Inheritance (Bivalvia: Unionida).</title>
        <authorList>
            <person name="Smith C.H."/>
        </authorList>
    </citation>
    <scope>NUCLEOTIDE SEQUENCE</scope>
    <source>
        <strain evidence="2">CHS0354</strain>
    </source>
</reference>
<proteinExistence type="predicted"/>
<comment type="caution">
    <text evidence="2">The sequence shown here is derived from an EMBL/GenBank/DDBJ whole genome shotgun (WGS) entry which is preliminary data.</text>
</comment>
<dbReference type="EMBL" id="JAEAOA010000695">
    <property type="protein sequence ID" value="KAK3583291.1"/>
    <property type="molecule type" value="Genomic_DNA"/>
</dbReference>
<reference evidence="2" key="3">
    <citation type="submission" date="2023-05" db="EMBL/GenBank/DDBJ databases">
        <authorList>
            <person name="Smith C.H."/>
        </authorList>
    </citation>
    <scope>NUCLEOTIDE SEQUENCE</scope>
    <source>
        <strain evidence="2">CHS0354</strain>
        <tissue evidence="2">Mantle</tissue>
    </source>
</reference>
<sequence length="122" mass="13500">MVTWITHHRHGEVHYHNRTGFDHIRHPLMLPSPRAPRTPPLTQTTDPGEPTATRRPAKGVSAAYFTVSVSSGRACCRLCTVNGKNKDQRSNLKSGRHHSPYINQAQLGALNPARVHGSRQGP</sequence>
<accession>A0AAE0VMP0</accession>
<dbReference type="AlphaFoldDB" id="A0AAE0VMP0"/>
<keyword evidence="3" id="KW-1185">Reference proteome</keyword>
<evidence type="ECO:0000313" key="2">
    <source>
        <dbReference type="EMBL" id="KAK3583291.1"/>
    </source>
</evidence>
<reference evidence="2" key="2">
    <citation type="journal article" date="2021" name="Genome Biol. Evol.">
        <title>Developing a high-quality reference genome for a parasitic bivalve with doubly uniparental inheritance (Bivalvia: Unionida).</title>
        <authorList>
            <person name="Smith C.H."/>
        </authorList>
    </citation>
    <scope>NUCLEOTIDE SEQUENCE</scope>
    <source>
        <strain evidence="2">CHS0354</strain>
        <tissue evidence="2">Mantle</tissue>
    </source>
</reference>
<gene>
    <name evidence="2" type="ORF">CHS0354_011180</name>
</gene>
<evidence type="ECO:0000313" key="3">
    <source>
        <dbReference type="Proteomes" id="UP001195483"/>
    </source>
</evidence>
<feature type="region of interest" description="Disordered" evidence="1">
    <location>
        <begin position="30"/>
        <end position="57"/>
    </location>
</feature>
<organism evidence="2 3">
    <name type="scientific">Potamilus streckersoni</name>
    <dbReference type="NCBI Taxonomy" id="2493646"/>
    <lineage>
        <taxon>Eukaryota</taxon>
        <taxon>Metazoa</taxon>
        <taxon>Spiralia</taxon>
        <taxon>Lophotrochozoa</taxon>
        <taxon>Mollusca</taxon>
        <taxon>Bivalvia</taxon>
        <taxon>Autobranchia</taxon>
        <taxon>Heteroconchia</taxon>
        <taxon>Palaeoheterodonta</taxon>
        <taxon>Unionida</taxon>
        <taxon>Unionoidea</taxon>
        <taxon>Unionidae</taxon>
        <taxon>Ambleminae</taxon>
        <taxon>Lampsilini</taxon>
        <taxon>Potamilus</taxon>
    </lineage>
</organism>
<name>A0AAE0VMP0_9BIVA</name>
<dbReference type="Proteomes" id="UP001195483">
    <property type="component" value="Unassembled WGS sequence"/>
</dbReference>
<feature type="region of interest" description="Disordered" evidence="1">
    <location>
        <begin position="83"/>
        <end position="122"/>
    </location>
</feature>
<evidence type="ECO:0000256" key="1">
    <source>
        <dbReference type="SAM" id="MobiDB-lite"/>
    </source>
</evidence>
<protein>
    <submittedName>
        <fullName evidence="2">Uncharacterized protein</fullName>
    </submittedName>
</protein>